<feature type="domain" description="Zinc-ribbon 15" evidence="1">
    <location>
        <begin position="35"/>
        <end position="153"/>
    </location>
</feature>
<dbReference type="EMBL" id="QGLP01000010">
    <property type="protein sequence ID" value="PXZ02620.1"/>
    <property type="molecule type" value="Genomic_DNA"/>
</dbReference>
<evidence type="ECO:0000313" key="3">
    <source>
        <dbReference type="Proteomes" id="UP000247483"/>
    </source>
</evidence>
<reference evidence="2 3" key="1">
    <citation type="submission" date="2018-05" db="EMBL/GenBank/DDBJ databases">
        <title>Reference genomes for bee gut microbiota database.</title>
        <authorList>
            <person name="Ellegaard K.M."/>
        </authorList>
    </citation>
    <scope>NUCLEOTIDE SEQUENCE [LARGE SCALE GENOMIC DNA]</scope>
    <source>
        <strain evidence="2 3">ESL0177</strain>
    </source>
</reference>
<evidence type="ECO:0000259" key="1">
    <source>
        <dbReference type="Pfam" id="PF17032"/>
    </source>
</evidence>
<accession>A0A2V4DR93</accession>
<dbReference type="InterPro" id="IPR031493">
    <property type="entry name" value="Zinc_ribbon_15"/>
</dbReference>
<organism evidence="2 3">
    <name type="scientific">Gilliamella apicola</name>
    <dbReference type="NCBI Taxonomy" id="1196095"/>
    <lineage>
        <taxon>Bacteria</taxon>
        <taxon>Pseudomonadati</taxon>
        <taxon>Pseudomonadota</taxon>
        <taxon>Gammaproteobacteria</taxon>
        <taxon>Orbales</taxon>
        <taxon>Orbaceae</taxon>
        <taxon>Gilliamella</taxon>
    </lineage>
</organism>
<gene>
    <name evidence="2" type="ORF">DKK79_14220</name>
</gene>
<proteinExistence type="predicted"/>
<comment type="caution">
    <text evidence="2">The sequence shown here is derived from an EMBL/GenBank/DDBJ whole genome shotgun (WGS) entry which is preliminary data.</text>
</comment>
<protein>
    <recommendedName>
        <fullName evidence="1">Zinc-ribbon 15 domain-containing protein</fullName>
    </recommendedName>
</protein>
<dbReference type="Pfam" id="PF17032">
    <property type="entry name" value="Zn_ribbon_15"/>
    <property type="match status" value="1"/>
</dbReference>
<sequence>MFIIFGTKGREVTENTGQFNCPNCCSQQNITGDQKQQQYTQIKVAKYFTLFFIPIFDYETLGRYIKCQHCNSDYNEKVLEYIPPTFEQQVASYIEQELKGGTPITMVVNKLKSQGLDNDQATSAVDNVVGGNIVTCHNCNMDFLKGIEKCSLCEGRIGN</sequence>
<name>A0A2V4DR93_9GAMM</name>
<evidence type="ECO:0000313" key="2">
    <source>
        <dbReference type="EMBL" id="PXZ02620.1"/>
    </source>
</evidence>
<dbReference type="Proteomes" id="UP000247483">
    <property type="component" value="Unassembled WGS sequence"/>
</dbReference>
<dbReference type="RefSeq" id="WP_110424613.1">
    <property type="nucleotide sequence ID" value="NZ_QGLP01000010.1"/>
</dbReference>
<dbReference type="AlphaFoldDB" id="A0A2V4DR93"/>